<dbReference type="PRINTS" id="PR00080">
    <property type="entry name" value="SDRFAMILY"/>
</dbReference>
<dbReference type="CDD" id="cd05233">
    <property type="entry name" value="SDR_c"/>
    <property type="match status" value="1"/>
</dbReference>
<protein>
    <submittedName>
        <fullName evidence="4">3-oxoacyl-reductase</fullName>
    </submittedName>
</protein>
<comment type="caution">
    <text evidence="4">The sequence shown here is derived from an EMBL/GenBank/DDBJ whole genome shotgun (WGS) entry which is preliminary data.</text>
</comment>
<accession>A0AAN6DQY3</accession>
<comment type="similarity">
    <text evidence="1 3">Belongs to the short-chain dehydrogenases/reductases (SDR) family.</text>
</comment>
<sequence>MDPAKYGISSVPLKHAPYGPIVPEKLKGANKGKVAVVTGAARGIGRAISENLANSGANLAIIDLLPDPLQETKSICKKYGVTVKTYPCDVTDVARLTAILKEVEQDLGPIEILVNNAGVAPGKPQWMESFEEFWRTIEINFKSHMLTTWAVLPGMRERKSGVIVNIASRAATVDFPFSTGYNSSKCAVTRATSTLQEELDLDELDVQMYALHPGGVPTAMSSREMNPEILKKYPSLQEATPDFKNLFKDPPELCGAVAAYLAAGKAKELRGMYIDCRQDLERIQAVGREKLQKDFLYTLKIDFLEGYKNEP</sequence>
<organism evidence="4 5">
    <name type="scientific">Exophiala viscosa</name>
    <dbReference type="NCBI Taxonomy" id="2486360"/>
    <lineage>
        <taxon>Eukaryota</taxon>
        <taxon>Fungi</taxon>
        <taxon>Dikarya</taxon>
        <taxon>Ascomycota</taxon>
        <taxon>Pezizomycotina</taxon>
        <taxon>Eurotiomycetes</taxon>
        <taxon>Chaetothyriomycetidae</taxon>
        <taxon>Chaetothyriales</taxon>
        <taxon>Herpotrichiellaceae</taxon>
        <taxon>Exophiala</taxon>
    </lineage>
</organism>
<dbReference type="GO" id="GO:0016616">
    <property type="term" value="F:oxidoreductase activity, acting on the CH-OH group of donors, NAD or NADP as acceptor"/>
    <property type="evidence" value="ECO:0007669"/>
    <property type="project" value="TreeGrafter"/>
</dbReference>
<dbReference type="InterPro" id="IPR036291">
    <property type="entry name" value="NAD(P)-bd_dom_sf"/>
</dbReference>
<dbReference type="Gene3D" id="3.40.50.720">
    <property type="entry name" value="NAD(P)-binding Rossmann-like Domain"/>
    <property type="match status" value="1"/>
</dbReference>
<evidence type="ECO:0000313" key="5">
    <source>
        <dbReference type="Proteomes" id="UP001203852"/>
    </source>
</evidence>
<dbReference type="PRINTS" id="PR00081">
    <property type="entry name" value="GDHRDH"/>
</dbReference>
<dbReference type="EMBL" id="MU404358">
    <property type="protein sequence ID" value="KAI1610621.1"/>
    <property type="molecule type" value="Genomic_DNA"/>
</dbReference>
<dbReference type="AlphaFoldDB" id="A0AAN6DQY3"/>
<dbReference type="PANTHER" id="PTHR24322:SF736">
    <property type="entry name" value="RETINOL DEHYDROGENASE 10"/>
    <property type="match status" value="1"/>
</dbReference>
<evidence type="ECO:0000256" key="3">
    <source>
        <dbReference type="RuleBase" id="RU000363"/>
    </source>
</evidence>
<reference evidence="4" key="1">
    <citation type="journal article" date="2022" name="bioRxiv">
        <title>Deciphering the potential niche of two novel black yeast fungi from a biological soil crust based on their genomes, phenotypes, and melanin regulation.</title>
        <authorList>
            <consortium name="DOE Joint Genome Institute"/>
            <person name="Carr E.C."/>
            <person name="Barton Q."/>
            <person name="Grambo S."/>
            <person name="Sullivan M."/>
            <person name="Renfro C.M."/>
            <person name="Kuo A."/>
            <person name="Pangilinan J."/>
            <person name="Lipzen A."/>
            <person name="Keymanesh K."/>
            <person name="Savage E."/>
            <person name="Barry K."/>
            <person name="Grigoriev I.V."/>
            <person name="Riekhof W.R."/>
            <person name="Harris S.S."/>
        </authorList>
    </citation>
    <scope>NUCLEOTIDE SEQUENCE</scope>
    <source>
        <strain evidence="4">JF 03-4F</strain>
    </source>
</reference>
<gene>
    <name evidence="4" type="ORF">EDD36DRAFT_498461</name>
</gene>
<dbReference type="Proteomes" id="UP001203852">
    <property type="component" value="Unassembled WGS sequence"/>
</dbReference>
<dbReference type="PANTHER" id="PTHR24322">
    <property type="entry name" value="PKSB"/>
    <property type="match status" value="1"/>
</dbReference>
<evidence type="ECO:0000256" key="2">
    <source>
        <dbReference type="ARBA" id="ARBA00023002"/>
    </source>
</evidence>
<dbReference type="InterPro" id="IPR002347">
    <property type="entry name" value="SDR_fam"/>
</dbReference>
<dbReference type="SUPFAM" id="SSF51735">
    <property type="entry name" value="NAD(P)-binding Rossmann-fold domains"/>
    <property type="match status" value="1"/>
</dbReference>
<keyword evidence="5" id="KW-1185">Reference proteome</keyword>
<proteinExistence type="inferred from homology"/>
<name>A0AAN6DQY3_9EURO</name>
<dbReference type="Pfam" id="PF00106">
    <property type="entry name" value="adh_short"/>
    <property type="match status" value="1"/>
</dbReference>
<evidence type="ECO:0000313" key="4">
    <source>
        <dbReference type="EMBL" id="KAI1610621.1"/>
    </source>
</evidence>
<evidence type="ECO:0000256" key="1">
    <source>
        <dbReference type="ARBA" id="ARBA00006484"/>
    </source>
</evidence>
<keyword evidence="2" id="KW-0560">Oxidoreductase</keyword>